<organism evidence="2 3">
    <name type="scientific">Vagococcus carniphilus</name>
    <dbReference type="NCBI Taxonomy" id="218144"/>
    <lineage>
        <taxon>Bacteria</taxon>
        <taxon>Bacillati</taxon>
        <taxon>Bacillota</taxon>
        <taxon>Bacilli</taxon>
        <taxon>Lactobacillales</taxon>
        <taxon>Enterococcaceae</taxon>
        <taxon>Vagococcus</taxon>
    </lineage>
</organism>
<keyword evidence="1" id="KW-1133">Transmembrane helix</keyword>
<reference evidence="2 3" key="1">
    <citation type="submission" date="2017-05" db="EMBL/GenBank/DDBJ databases">
        <title>Vagococcus spp. assemblies.</title>
        <authorList>
            <person name="Gulvik C.A."/>
        </authorList>
    </citation>
    <scope>NUCLEOTIDE SEQUENCE [LARGE SCALE GENOMIC DNA]</scope>
    <source>
        <strain evidence="2 3">SS1714</strain>
    </source>
</reference>
<dbReference type="GeneID" id="95581521"/>
<name>A0A430AQ60_9ENTE</name>
<dbReference type="RefSeq" id="WP_126796274.1">
    <property type="nucleotide sequence ID" value="NZ_CP060720.1"/>
</dbReference>
<keyword evidence="1" id="KW-0812">Transmembrane</keyword>
<keyword evidence="1" id="KW-0472">Membrane</keyword>
<feature type="transmembrane region" description="Helical" evidence="1">
    <location>
        <begin position="134"/>
        <end position="155"/>
    </location>
</feature>
<dbReference type="EMBL" id="NGKB01000019">
    <property type="protein sequence ID" value="RSU10195.1"/>
    <property type="molecule type" value="Genomic_DNA"/>
</dbReference>
<accession>A0A430AQ60</accession>
<proteinExistence type="predicted"/>
<dbReference type="AlphaFoldDB" id="A0A430AQ60"/>
<feature type="transmembrane region" description="Helical" evidence="1">
    <location>
        <begin position="64"/>
        <end position="83"/>
    </location>
</feature>
<evidence type="ECO:0000313" key="3">
    <source>
        <dbReference type="Proteomes" id="UP000288028"/>
    </source>
</evidence>
<evidence type="ECO:0000313" key="2">
    <source>
        <dbReference type="EMBL" id="RSU10195.1"/>
    </source>
</evidence>
<keyword evidence="3" id="KW-1185">Reference proteome</keyword>
<protein>
    <submittedName>
        <fullName evidence="2">Uncharacterized protein</fullName>
    </submittedName>
</protein>
<dbReference type="Proteomes" id="UP000288028">
    <property type="component" value="Unassembled WGS sequence"/>
</dbReference>
<sequence length="159" mass="17793">MIFHPGRNPNFAADIHLFPKEKIGISLLANNANANPDLVLAIKSILDGDLKQSYSLSRIQQLDVSLTIVTIISSILFLITIGLNKKIRRNLSKSLLKQHLHFLSIMSLSLSVVLLIISIIVLVNHRHIFTWQPYSIATALSSSLLLFSTLFLLLIKENK</sequence>
<gene>
    <name evidence="2" type="ORF">CBF28_13955</name>
</gene>
<feature type="transmembrane region" description="Helical" evidence="1">
    <location>
        <begin position="103"/>
        <end position="122"/>
    </location>
</feature>
<evidence type="ECO:0000256" key="1">
    <source>
        <dbReference type="SAM" id="Phobius"/>
    </source>
</evidence>
<comment type="caution">
    <text evidence="2">The sequence shown here is derived from an EMBL/GenBank/DDBJ whole genome shotgun (WGS) entry which is preliminary data.</text>
</comment>